<protein>
    <recommendedName>
        <fullName evidence="3">Fibronectin type-III domain-containing protein</fullName>
    </recommendedName>
</protein>
<comment type="caution">
    <text evidence="1">The sequence shown here is derived from an EMBL/GenBank/DDBJ whole genome shotgun (WGS) entry which is preliminary data.</text>
</comment>
<keyword evidence="2" id="KW-1185">Reference proteome</keyword>
<dbReference type="Proteomes" id="UP000294830">
    <property type="component" value="Unassembled WGS sequence"/>
</dbReference>
<evidence type="ECO:0000313" key="1">
    <source>
        <dbReference type="EMBL" id="TCN67600.1"/>
    </source>
</evidence>
<evidence type="ECO:0000313" key="2">
    <source>
        <dbReference type="Proteomes" id="UP000294830"/>
    </source>
</evidence>
<name>A0A4V2RPG7_9BACT</name>
<dbReference type="RefSeq" id="WP_131839239.1">
    <property type="nucleotide sequence ID" value="NZ_SLWB01000007.1"/>
</dbReference>
<dbReference type="AlphaFoldDB" id="A0A4V2RPG7"/>
<dbReference type="OrthoDB" id="1491402at2"/>
<organism evidence="1 2">
    <name type="scientific">Acetobacteroides hydrogenigenes</name>
    <dbReference type="NCBI Taxonomy" id="979970"/>
    <lineage>
        <taxon>Bacteria</taxon>
        <taxon>Pseudomonadati</taxon>
        <taxon>Bacteroidota</taxon>
        <taxon>Bacteroidia</taxon>
        <taxon>Bacteroidales</taxon>
        <taxon>Rikenellaceae</taxon>
        <taxon>Acetobacteroides</taxon>
    </lineage>
</organism>
<gene>
    <name evidence="1" type="ORF">CLV25_10759</name>
</gene>
<reference evidence="1 2" key="1">
    <citation type="submission" date="2019-03" db="EMBL/GenBank/DDBJ databases">
        <title>Genomic Encyclopedia of Archaeal and Bacterial Type Strains, Phase II (KMG-II): from individual species to whole genera.</title>
        <authorList>
            <person name="Goeker M."/>
        </authorList>
    </citation>
    <scope>NUCLEOTIDE SEQUENCE [LARGE SCALE GENOMIC DNA]</scope>
    <source>
        <strain evidence="1 2">RL-C</strain>
    </source>
</reference>
<accession>A0A4V2RPG7</accession>
<dbReference type="EMBL" id="SLWB01000007">
    <property type="protein sequence ID" value="TCN67600.1"/>
    <property type="molecule type" value="Genomic_DNA"/>
</dbReference>
<proteinExistence type="predicted"/>
<sequence length="208" mass="23119">MKKIELIISHGSLKDNDVIPFTENVLQNLKGNALFTLTTERLDTVRAKLTDYQTKLGKSKDGSKLDTIQKNESKAELTSLLDDLALDLCIQANGDRAKLATTGFTLIKDPERGKQPDRPTDFKVEYGKNDGELIFSVAACKEARVYVFYFSSAPAAQADSASWQSVVSTTRKVTITGFTRGVEYYCRCAYQGSDQKPVFSETLRIIAR</sequence>
<evidence type="ECO:0008006" key="3">
    <source>
        <dbReference type="Google" id="ProtNLM"/>
    </source>
</evidence>